<dbReference type="Proteomes" id="UP000053593">
    <property type="component" value="Unassembled WGS sequence"/>
</dbReference>
<evidence type="ECO:0000313" key="4">
    <source>
        <dbReference type="Proteomes" id="UP000053593"/>
    </source>
</evidence>
<keyword evidence="4" id="KW-1185">Reference proteome</keyword>
<dbReference type="OrthoDB" id="271448at2759"/>
<dbReference type="EMBL" id="KN834817">
    <property type="protein sequence ID" value="KIK54323.1"/>
    <property type="molecule type" value="Genomic_DNA"/>
</dbReference>
<feature type="chain" id="PRO_5002220306" description="Apple domain-containing protein" evidence="2">
    <location>
        <begin position="17"/>
        <end position="199"/>
    </location>
</feature>
<keyword evidence="2" id="KW-0732">Signal</keyword>
<organism evidence="3 4">
    <name type="scientific">Collybiopsis luxurians FD-317 M1</name>
    <dbReference type="NCBI Taxonomy" id="944289"/>
    <lineage>
        <taxon>Eukaryota</taxon>
        <taxon>Fungi</taxon>
        <taxon>Dikarya</taxon>
        <taxon>Basidiomycota</taxon>
        <taxon>Agaricomycotina</taxon>
        <taxon>Agaricomycetes</taxon>
        <taxon>Agaricomycetidae</taxon>
        <taxon>Agaricales</taxon>
        <taxon>Marasmiineae</taxon>
        <taxon>Omphalotaceae</taxon>
        <taxon>Collybiopsis</taxon>
        <taxon>Collybiopsis luxurians</taxon>
    </lineage>
</organism>
<feature type="signal peptide" evidence="2">
    <location>
        <begin position="1"/>
        <end position="16"/>
    </location>
</feature>
<proteinExistence type="predicted"/>
<name>A0A0D0CHA4_9AGAR</name>
<feature type="region of interest" description="Disordered" evidence="1">
    <location>
        <begin position="175"/>
        <end position="199"/>
    </location>
</feature>
<dbReference type="AlphaFoldDB" id="A0A0D0CHA4"/>
<gene>
    <name evidence="3" type="ORF">GYMLUDRAFT_177527</name>
</gene>
<evidence type="ECO:0000256" key="1">
    <source>
        <dbReference type="SAM" id="MobiDB-lite"/>
    </source>
</evidence>
<evidence type="ECO:0008006" key="5">
    <source>
        <dbReference type="Google" id="ProtNLM"/>
    </source>
</evidence>
<evidence type="ECO:0000313" key="3">
    <source>
        <dbReference type="EMBL" id="KIK54323.1"/>
    </source>
</evidence>
<dbReference type="HOGENOM" id="CLU_083070_0_0_1"/>
<reference evidence="3 4" key="1">
    <citation type="submission" date="2014-04" db="EMBL/GenBank/DDBJ databases">
        <title>Evolutionary Origins and Diversification of the Mycorrhizal Mutualists.</title>
        <authorList>
            <consortium name="DOE Joint Genome Institute"/>
            <consortium name="Mycorrhizal Genomics Consortium"/>
            <person name="Kohler A."/>
            <person name="Kuo A."/>
            <person name="Nagy L.G."/>
            <person name="Floudas D."/>
            <person name="Copeland A."/>
            <person name="Barry K.W."/>
            <person name="Cichocki N."/>
            <person name="Veneault-Fourrey C."/>
            <person name="LaButti K."/>
            <person name="Lindquist E.A."/>
            <person name="Lipzen A."/>
            <person name="Lundell T."/>
            <person name="Morin E."/>
            <person name="Murat C."/>
            <person name="Riley R."/>
            <person name="Ohm R."/>
            <person name="Sun H."/>
            <person name="Tunlid A."/>
            <person name="Henrissat B."/>
            <person name="Grigoriev I.V."/>
            <person name="Hibbett D.S."/>
            <person name="Martin F."/>
        </authorList>
    </citation>
    <scope>NUCLEOTIDE SEQUENCE [LARGE SCALE GENOMIC DNA]</scope>
    <source>
        <strain evidence="3 4">FD-317 M1</strain>
    </source>
</reference>
<evidence type="ECO:0000256" key="2">
    <source>
        <dbReference type="SAM" id="SignalP"/>
    </source>
</evidence>
<protein>
    <recommendedName>
        <fullName evidence="5">Apple domain-containing protein</fullName>
    </recommendedName>
</protein>
<accession>A0A0D0CHA4</accession>
<sequence>MRSFFALVALVSAAAAVFIPPHDIRDDNESTESIVASLTASNHFGAPNAPQVAGATPGWYFGDDPASADGLPWLKDPDLCASLAADPTALHCPAGTAFRGTYYEVFYGLNASIQAPDYMTFGLVDTVSDCETMCDSVTGCNFINPYHDVNGKDGSPLLTCSLYSQFHTAADADNFGGQTQSDGSIDFITDSAGYDRTGP</sequence>